<reference evidence="2 3" key="1">
    <citation type="submission" date="2024-01" db="EMBL/GenBank/DDBJ databases">
        <authorList>
            <person name="Waweru B."/>
        </authorList>
    </citation>
    <scope>NUCLEOTIDE SEQUENCE [LARGE SCALE GENOMIC DNA]</scope>
</reference>
<evidence type="ECO:0000256" key="1">
    <source>
        <dbReference type="SAM" id="MobiDB-lite"/>
    </source>
</evidence>
<organism evidence="2 3">
    <name type="scientific">Dovyalis caffra</name>
    <dbReference type="NCBI Taxonomy" id="77055"/>
    <lineage>
        <taxon>Eukaryota</taxon>
        <taxon>Viridiplantae</taxon>
        <taxon>Streptophyta</taxon>
        <taxon>Embryophyta</taxon>
        <taxon>Tracheophyta</taxon>
        <taxon>Spermatophyta</taxon>
        <taxon>Magnoliopsida</taxon>
        <taxon>eudicotyledons</taxon>
        <taxon>Gunneridae</taxon>
        <taxon>Pentapetalae</taxon>
        <taxon>rosids</taxon>
        <taxon>fabids</taxon>
        <taxon>Malpighiales</taxon>
        <taxon>Salicaceae</taxon>
        <taxon>Flacourtieae</taxon>
        <taxon>Dovyalis</taxon>
    </lineage>
</organism>
<feature type="compositionally biased region" description="Basic and acidic residues" evidence="1">
    <location>
        <begin position="77"/>
        <end position="103"/>
    </location>
</feature>
<comment type="caution">
    <text evidence="2">The sequence shown here is derived from an EMBL/GenBank/DDBJ whole genome shotgun (WGS) entry which is preliminary data.</text>
</comment>
<protein>
    <submittedName>
        <fullName evidence="2">Uncharacterized protein</fullName>
    </submittedName>
</protein>
<accession>A0AAV1RFE4</accession>
<evidence type="ECO:0000313" key="2">
    <source>
        <dbReference type="EMBL" id="CAK7335489.1"/>
    </source>
</evidence>
<dbReference type="Proteomes" id="UP001314170">
    <property type="component" value="Unassembled WGS sequence"/>
</dbReference>
<name>A0AAV1RFE4_9ROSI</name>
<feature type="region of interest" description="Disordered" evidence="1">
    <location>
        <begin position="77"/>
        <end position="105"/>
    </location>
</feature>
<dbReference type="AlphaFoldDB" id="A0AAV1RFE4"/>
<proteinExistence type="predicted"/>
<gene>
    <name evidence="2" type="ORF">DCAF_LOCUS10483</name>
</gene>
<dbReference type="EMBL" id="CAWUPB010000994">
    <property type="protein sequence ID" value="CAK7335489.1"/>
    <property type="molecule type" value="Genomic_DNA"/>
</dbReference>
<keyword evidence="3" id="KW-1185">Reference proteome</keyword>
<sequence length="162" mass="17891">MDSLILRNSGSIQSMDDVSIPMDCNCFASLDILEEEDELMVMTKAQLPGADSIKMVNAKKDDTTGSVSVVSFNAYKQKDQHSTSKQLEKRASLGKSSKEEDMSFKPNEAGSLLDKGAFWVNPSIYVQFDSGVSSDWLVDGAEIKECHLWKGSILEGERKQKS</sequence>
<evidence type="ECO:0000313" key="3">
    <source>
        <dbReference type="Proteomes" id="UP001314170"/>
    </source>
</evidence>